<organism evidence="1 2">
    <name type="scientific">Pelotomaculum propionicicum</name>
    <dbReference type="NCBI Taxonomy" id="258475"/>
    <lineage>
        <taxon>Bacteria</taxon>
        <taxon>Bacillati</taxon>
        <taxon>Bacillota</taxon>
        <taxon>Clostridia</taxon>
        <taxon>Eubacteriales</taxon>
        <taxon>Desulfotomaculaceae</taxon>
        <taxon>Pelotomaculum</taxon>
    </lineage>
</organism>
<keyword evidence="2" id="KW-1185">Reference proteome</keyword>
<protein>
    <submittedName>
        <fullName evidence="1">Uncharacterized protein</fullName>
    </submittedName>
</protein>
<proteinExistence type="predicted"/>
<gene>
    <name evidence="1" type="ORF">Pmgp_02217</name>
</gene>
<evidence type="ECO:0000313" key="2">
    <source>
        <dbReference type="Proteomes" id="UP000297597"/>
    </source>
</evidence>
<name>A0A4Y7RQV0_9FIRM</name>
<accession>A0A4Y7RQV0</accession>
<dbReference type="RefSeq" id="WP_134214049.1">
    <property type="nucleotide sequence ID" value="NZ_QFFZ01000023.1"/>
</dbReference>
<dbReference type="EMBL" id="QFFZ01000023">
    <property type="protein sequence ID" value="TEB10637.1"/>
    <property type="molecule type" value="Genomic_DNA"/>
</dbReference>
<sequence>MRRLQESYHKHLESINEIYDALIKNALSDTYSGTLRMPKGELQFHIEEATGLSGEAVETLALVLADVAAMMCSCRGIGHHPRFLLHDSPREADLDRHIYSRYLRSMWILTNEYGGQDKAPFQYIVTTTSKPPKDLEAAICLRLEAHPETKMLFGRLLPNPPTKEQFELFGEEDKM</sequence>
<reference evidence="1 2" key="1">
    <citation type="journal article" date="2018" name="Environ. Microbiol.">
        <title>Novel energy conservation strategies and behaviour of Pelotomaculum schinkii driving syntrophic propionate catabolism.</title>
        <authorList>
            <person name="Hidalgo-Ahumada C.A.P."/>
            <person name="Nobu M.K."/>
            <person name="Narihiro T."/>
            <person name="Tamaki H."/>
            <person name="Liu W.T."/>
            <person name="Kamagata Y."/>
            <person name="Stams A.J.M."/>
            <person name="Imachi H."/>
            <person name="Sousa D.Z."/>
        </authorList>
    </citation>
    <scope>NUCLEOTIDE SEQUENCE [LARGE SCALE GENOMIC DNA]</scope>
    <source>
        <strain evidence="1 2">MGP</strain>
    </source>
</reference>
<dbReference type="Proteomes" id="UP000297597">
    <property type="component" value="Unassembled WGS sequence"/>
</dbReference>
<comment type="caution">
    <text evidence="1">The sequence shown here is derived from an EMBL/GenBank/DDBJ whole genome shotgun (WGS) entry which is preliminary data.</text>
</comment>
<evidence type="ECO:0000313" key="1">
    <source>
        <dbReference type="EMBL" id="TEB10637.1"/>
    </source>
</evidence>
<dbReference type="AlphaFoldDB" id="A0A4Y7RQV0"/>
<dbReference type="OrthoDB" id="2488986at2"/>